<gene>
    <name evidence="1" type="ORF">SMN809_LOCUS70359</name>
</gene>
<evidence type="ECO:0000313" key="1">
    <source>
        <dbReference type="EMBL" id="CAF5185530.1"/>
    </source>
</evidence>
<dbReference type="Proteomes" id="UP000676336">
    <property type="component" value="Unassembled WGS sequence"/>
</dbReference>
<dbReference type="AlphaFoldDB" id="A0A8S3HSN0"/>
<reference evidence="1" key="1">
    <citation type="submission" date="2021-02" db="EMBL/GenBank/DDBJ databases">
        <authorList>
            <person name="Nowell W R."/>
        </authorList>
    </citation>
    <scope>NUCLEOTIDE SEQUENCE</scope>
</reference>
<evidence type="ECO:0000313" key="2">
    <source>
        <dbReference type="Proteomes" id="UP000676336"/>
    </source>
</evidence>
<name>A0A8S3HSN0_9BILA</name>
<feature type="non-terminal residue" evidence="1">
    <location>
        <position position="1"/>
    </location>
</feature>
<proteinExistence type="predicted"/>
<sequence length="274" mass="29676">PTGHFAYAFTQQFLLLYNLDTDNVSMQLGNITWPNTSFLPHAVDISDEFVVVLGFVGDPMTNYTPCAFLLNRSDSTLKVLDQWSYTPPTNRSWQASLTNIDADSYAAQYDMSVSINPTGGQVLLGIQITNTIVLLNINRSANKFILPPQSVSNGQAIGMGKAVGWFDANTSVVLVNTYSFSYIWSASRVFVYNMALFNSSGIMSVFPNAQQPLATGFGPILITLVVTVTGTVTMLDSQGDISIIFPAAPGSYADTSWGTVSWALDCIGGTFNPQ</sequence>
<dbReference type="EMBL" id="CAJOBI010321290">
    <property type="protein sequence ID" value="CAF5185530.1"/>
    <property type="molecule type" value="Genomic_DNA"/>
</dbReference>
<accession>A0A8S3HSN0</accession>
<feature type="non-terminal residue" evidence="1">
    <location>
        <position position="274"/>
    </location>
</feature>
<protein>
    <submittedName>
        <fullName evidence="1">Uncharacterized protein</fullName>
    </submittedName>
</protein>
<organism evidence="1 2">
    <name type="scientific">Rotaria magnacalcarata</name>
    <dbReference type="NCBI Taxonomy" id="392030"/>
    <lineage>
        <taxon>Eukaryota</taxon>
        <taxon>Metazoa</taxon>
        <taxon>Spiralia</taxon>
        <taxon>Gnathifera</taxon>
        <taxon>Rotifera</taxon>
        <taxon>Eurotatoria</taxon>
        <taxon>Bdelloidea</taxon>
        <taxon>Philodinida</taxon>
        <taxon>Philodinidae</taxon>
        <taxon>Rotaria</taxon>
    </lineage>
</organism>
<comment type="caution">
    <text evidence="1">The sequence shown here is derived from an EMBL/GenBank/DDBJ whole genome shotgun (WGS) entry which is preliminary data.</text>
</comment>